<dbReference type="Gene3D" id="1.20.120.1380">
    <property type="entry name" value="Flagellar FlhF biosynthesis protein, N domain"/>
    <property type="match status" value="1"/>
</dbReference>
<evidence type="ECO:0000313" key="17">
    <source>
        <dbReference type="Proteomes" id="UP000654670"/>
    </source>
</evidence>
<evidence type="ECO:0000256" key="10">
    <source>
        <dbReference type="ARBA" id="ARBA00023136"/>
    </source>
</evidence>
<evidence type="ECO:0000259" key="14">
    <source>
        <dbReference type="SMART" id="SM00382"/>
    </source>
</evidence>
<dbReference type="AlphaFoldDB" id="A0A917RY73"/>
<gene>
    <name evidence="16" type="primary">flhF</name>
    <name evidence="16" type="ORF">GCM10007968_04900</name>
</gene>
<keyword evidence="5" id="KW-1003">Cell membrane</keyword>
<evidence type="ECO:0000256" key="12">
    <source>
        <dbReference type="ARBA" id="ARBA00025337"/>
    </source>
</evidence>
<dbReference type="InterPro" id="IPR047040">
    <property type="entry name" value="FlhF__GTPase_dom"/>
</dbReference>
<accession>A0A917RY73</accession>
<keyword evidence="4" id="KW-0813">Transport</keyword>
<keyword evidence="16" id="KW-0966">Cell projection</keyword>
<keyword evidence="16" id="KW-0969">Cilium</keyword>
<evidence type="ECO:0000256" key="6">
    <source>
        <dbReference type="ARBA" id="ARBA00022741"/>
    </source>
</evidence>
<dbReference type="EMBL" id="BMOK01000002">
    <property type="protein sequence ID" value="GGL44014.1"/>
    <property type="molecule type" value="Genomic_DNA"/>
</dbReference>
<keyword evidence="17" id="KW-1185">Reference proteome</keyword>
<dbReference type="GO" id="GO:0005047">
    <property type="term" value="F:signal recognition particle binding"/>
    <property type="evidence" value="ECO:0007669"/>
    <property type="project" value="TreeGrafter"/>
</dbReference>
<keyword evidence="10" id="KW-0472">Membrane</keyword>
<evidence type="ECO:0000256" key="5">
    <source>
        <dbReference type="ARBA" id="ARBA00022475"/>
    </source>
</evidence>
<evidence type="ECO:0000259" key="15">
    <source>
        <dbReference type="SMART" id="SM00962"/>
    </source>
</evidence>
<feature type="domain" description="SRP54-type proteins GTP-binding" evidence="15">
    <location>
        <begin position="169"/>
        <end position="361"/>
    </location>
</feature>
<dbReference type="Proteomes" id="UP000654670">
    <property type="component" value="Unassembled WGS sequence"/>
</dbReference>
<comment type="similarity">
    <text evidence="2">Belongs to the GTP-binding SRP family.</text>
</comment>
<dbReference type="CDD" id="cd17873">
    <property type="entry name" value="FlhF"/>
    <property type="match status" value="1"/>
</dbReference>
<sequence>MKMKKIIAPTMTQAIEKVKKELGNDAVIFHTKKVKNGRFFNLFKKENIEVLAASDTEQDFALKTLPKSTENRDEMLTSLSGKADRLPFRRTMDKVDRLFSGPENIDRFRRRLNEQGLNERHIDEQLKMLVKKWYQSDEKLTEAELVRLLRAQLIQKLDPRRFQSPILPNKYVMLIGPTGVGKTTTIAKLAGRAVLDEGKRVAFITSDTFRVAAIDQLKMYADILDVPIDVAYSEKDFHGLIEKYADFDHVFIDTAGRNFQNKQYVQELARLIDDDRRIGLYLVISATSKYEDINAMIEQFDQLPVDRVIVSKIDETQTYGAIVSTLLNHPQKAIAYITNGQNVPDDLQAPNVRELINHMLGDINEQ</sequence>
<comment type="function">
    <text evidence="12">Necessary for flagellar biosynthesis. May be involved in translocation of the flagellum.</text>
</comment>
<evidence type="ECO:0000256" key="8">
    <source>
        <dbReference type="ARBA" id="ARBA00022927"/>
    </source>
</evidence>
<dbReference type="GO" id="GO:0003924">
    <property type="term" value="F:GTPase activity"/>
    <property type="evidence" value="ECO:0007669"/>
    <property type="project" value="InterPro"/>
</dbReference>
<dbReference type="PANTHER" id="PTHR43134">
    <property type="entry name" value="SIGNAL RECOGNITION PARTICLE RECEPTOR SUBUNIT ALPHA"/>
    <property type="match status" value="1"/>
</dbReference>
<evidence type="ECO:0000256" key="4">
    <source>
        <dbReference type="ARBA" id="ARBA00022448"/>
    </source>
</evidence>
<dbReference type="InterPro" id="IPR027417">
    <property type="entry name" value="P-loop_NTPase"/>
</dbReference>
<keyword evidence="8" id="KW-0653">Protein transport</keyword>
<evidence type="ECO:0000256" key="13">
    <source>
        <dbReference type="ARBA" id="ARBA00030866"/>
    </source>
</evidence>
<reference evidence="16" key="1">
    <citation type="journal article" date="2014" name="Int. J. Syst. Evol. Microbiol.">
        <title>Complete genome sequence of Corynebacterium casei LMG S-19264T (=DSM 44701T), isolated from a smear-ripened cheese.</title>
        <authorList>
            <consortium name="US DOE Joint Genome Institute (JGI-PGF)"/>
            <person name="Walter F."/>
            <person name="Albersmeier A."/>
            <person name="Kalinowski J."/>
            <person name="Ruckert C."/>
        </authorList>
    </citation>
    <scope>NUCLEOTIDE SEQUENCE</scope>
    <source>
        <strain evidence="16">JCM 15325</strain>
    </source>
</reference>
<dbReference type="GO" id="GO:0005886">
    <property type="term" value="C:plasma membrane"/>
    <property type="evidence" value="ECO:0007669"/>
    <property type="project" value="UniProtKB-SubCell"/>
</dbReference>
<reference evidence="16" key="2">
    <citation type="submission" date="2020-09" db="EMBL/GenBank/DDBJ databases">
        <authorList>
            <person name="Sun Q."/>
            <person name="Ohkuma M."/>
        </authorList>
    </citation>
    <scope>NUCLEOTIDE SEQUENCE</scope>
    <source>
        <strain evidence="16">JCM 15325</strain>
    </source>
</reference>
<dbReference type="Pfam" id="PF00448">
    <property type="entry name" value="SRP54"/>
    <property type="match status" value="1"/>
</dbReference>
<dbReference type="RefSeq" id="WP_188801494.1">
    <property type="nucleotide sequence ID" value="NZ_BMOK01000002.1"/>
</dbReference>
<keyword evidence="6" id="KW-0547">Nucleotide-binding</keyword>
<dbReference type="InterPro" id="IPR003593">
    <property type="entry name" value="AAA+_ATPase"/>
</dbReference>
<dbReference type="SMART" id="SM00962">
    <property type="entry name" value="SRP54"/>
    <property type="match status" value="1"/>
</dbReference>
<evidence type="ECO:0000256" key="7">
    <source>
        <dbReference type="ARBA" id="ARBA00022795"/>
    </source>
</evidence>
<name>A0A917RY73_9BACL</name>
<comment type="caution">
    <text evidence="16">The sequence shown here is derived from an EMBL/GenBank/DDBJ whole genome shotgun (WGS) entry which is preliminary data.</text>
</comment>
<protein>
    <recommendedName>
        <fullName evidence="3">Flagellar biosynthesis protein FlhF</fullName>
    </recommendedName>
    <alternativeName>
        <fullName evidence="13">Flagella-associated GTP-binding protein</fullName>
    </alternativeName>
</protein>
<evidence type="ECO:0000256" key="2">
    <source>
        <dbReference type="ARBA" id="ARBA00008531"/>
    </source>
</evidence>
<dbReference type="GO" id="GO:0044781">
    <property type="term" value="P:bacterial-type flagellum organization"/>
    <property type="evidence" value="ECO:0007669"/>
    <property type="project" value="UniProtKB-KW"/>
</dbReference>
<comment type="subcellular location">
    <subcellularLocation>
        <location evidence="1">Cell membrane</location>
        <topology evidence="1">Peripheral membrane protein</topology>
        <orientation evidence="1">Cytoplasmic side</orientation>
    </subcellularLocation>
</comment>
<keyword evidence="9" id="KW-0342">GTP-binding</keyword>
<organism evidence="16 17">
    <name type="scientific">Sporolactobacillus putidus</name>
    <dbReference type="NCBI Taxonomy" id="492735"/>
    <lineage>
        <taxon>Bacteria</taxon>
        <taxon>Bacillati</taxon>
        <taxon>Bacillota</taxon>
        <taxon>Bacilli</taxon>
        <taxon>Bacillales</taxon>
        <taxon>Sporolactobacillaceae</taxon>
        <taxon>Sporolactobacillus</taxon>
    </lineage>
</organism>
<proteinExistence type="inferred from homology"/>
<keyword evidence="16" id="KW-0282">Flagellum</keyword>
<evidence type="ECO:0000313" key="16">
    <source>
        <dbReference type="EMBL" id="GGL44014.1"/>
    </source>
</evidence>
<dbReference type="SMART" id="SM00382">
    <property type="entry name" value="AAA"/>
    <property type="match status" value="1"/>
</dbReference>
<keyword evidence="11" id="KW-1006">Bacterial flagellum protein export</keyword>
<dbReference type="InterPro" id="IPR000897">
    <property type="entry name" value="SRP54_GTPase_dom"/>
</dbReference>
<keyword evidence="7" id="KW-1005">Bacterial flagellum biogenesis</keyword>
<feature type="domain" description="AAA+ ATPase" evidence="14">
    <location>
        <begin position="168"/>
        <end position="314"/>
    </location>
</feature>
<dbReference type="GO" id="GO:0015031">
    <property type="term" value="P:protein transport"/>
    <property type="evidence" value="ECO:0007669"/>
    <property type="project" value="UniProtKB-KW"/>
</dbReference>
<dbReference type="PANTHER" id="PTHR43134:SF3">
    <property type="entry name" value="FLAGELLAR BIOSYNTHESIS PROTEIN FLHF"/>
    <property type="match status" value="1"/>
</dbReference>
<evidence type="ECO:0000256" key="11">
    <source>
        <dbReference type="ARBA" id="ARBA00023225"/>
    </source>
</evidence>
<evidence type="ECO:0000256" key="3">
    <source>
        <dbReference type="ARBA" id="ARBA00014919"/>
    </source>
</evidence>
<dbReference type="GO" id="GO:0005525">
    <property type="term" value="F:GTP binding"/>
    <property type="evidence" value="ECO:0007669"/>
    <property type="project" value="UniProtKB-KW"/>
</dbReference>
<dbReference type="SUPFAM" id="SSF52540">
    <property type="entry name" value="P-loop containing nucleoside triphosphate hydrolases"/>
    <property type="match status" value="1"/>
</dbReference>
<evidence type="ECO:0000256" key="9">
    <source>
        <dbReference type="ARBA" id="ARBA00023134"/>
    </source>
</evidence>
<dbReference type="Gene3D" id="3.40.50.300">
    <property type="entry name" value="P-loop containing nucleotide triphosphate hydrolases"/>
    <property type="match status" value="1"/>
</dbReference>
<dbReference type="GO" id="GO:0006614">
    <property type="term" value="P:SRP-dependent cotranslational protein targeting to membrane"/>
    <property type="evidence" value="ECO:0007669"/>
    <property type="project" value="InterPro"/>
</dbReference>
<dbReference type="FunFam" id="3.40.50.300:FF:000695">
    <property type="entry name" value="Flagellar biosynthesis regulator FlhF"/>
    <property type="match status" value="1"/>
</dbReference>
<evidence type="ECO:0000256" key="1">
    <source>
        <dbReference type="ARBA" id="ARBA00004413"/>
    </source>
</evidence>